<comment type="caution">
    <text evidence="1">The sequence shown here is derived from an EMBL/GenBank/DDBJ whole genome shotgun (WGS) entry which is preliminary data.</text>
</comment>
<reference evidence="1 2" key="1">
    <citation type="submission" date="2020-07" db="EMBL/GenBank/DDBJ databases">
        <title>Genomic Encyclopedia of Type Strains, Phase IV (KMG-V): Genome sequencing to study the core and pangenomes of soil and plant-associated prokaryotes.</title>
        <authorList>
            <person name="Whitman W."/>
        </authorList>
    </citation>
    <scope>NUCLEOTIDE SEQUENCE [LARGE SCALE GENOMIC DNA]</scope>
    <source>
        <strain evidence="1 2">SEMIA 4052</strain>
    </source>
</reference>
<gene>
    <name evidence="1" type="ORF">GGI64_005700</name>
</gene>
<name>A0A7Z0J127_RHILE</name>
<sequence length="39" mass="4131">MIYGGKDGTVLKLLEGLSDDEIAAKLPVQLRHLPSPIAA</sequence>
<dbReference type="AlphaFoldDB" id="A0A7Z0J127"/>
<evidence type="ECO:0000313" key="2">
    <source>
        <dbReference type="Proteomes" id="UP000535276"/>
    </source>
</evidence>
<proteinExistence type="predicted"/>
<dbReference type="Proteomes" id="UP000535276">
    <property type="component" value="Unassembled WGS sequence"/>
</dbReference>
<organism evidence="1 2">
    <name type="scientific">Rhizobium leguminosarum</name>
    <dbReference type="NCBI Taxonomy" id="384"/>
    <lineage>
        <taxon>Bacteria</taxon>
        <taxon>Pseudomonadati</taxon>
        <taxon>Pseudomonadota</taxon>
        <taxon>Alphaproteobacteria</taxon>
        <taxon>Hyphomicrobiales</taxon>
        <taxon>Rhizobiaceae</taxon>
        <taxon>Rhizobium/Agrobacterium group</taxon>
        <taxon>Rhizobium</taxon>
    </lineage>
</organism>
<protein>
    <submittedName>
        <fullName evidence="1">Uncharacterized protein</fullName>
    </submittedName>
</protein>
<evidence type="ECO:0000313" key="1">
    <source>
        <dbReference type="EMBL" id="NYJ14602.1"/>
    </source>
</evidence>
<accession>A0A7Z0J127</accession>
<dbReference type="EMBL" id="JACBZV010000013">
    <property type="protein sequence ID" value="NYJ14602.1"/>
    <property type="molecule type" value="Genomic_DNA"/>
</dbReference>